<feature type="compositionally biased region" description="Low complexity" evidence="1">
    <location>
        <begin position="80"/>
        <end position="145"/>
    </location>
</feature>
<evidence type="ECO:0000256" key="2">
    <source>
        <dbReference type="SAM" id="Phobius"/>
    </source>
</evidence>
<evidence type="ECO:0000256" key="3">
    <source>
        <dbReference type="SAM" id="SignalP"/>
    </source>
</evidence>
<protein>
    <submittedName>
        <fullName evidence="4">Uncharacterized protein</fullName>
    </submittedName>
</protein>
<name>A0ABV0B7B6_9SPHN</name>
<dbReference type="EMBL" id="JBDIZK010000005">
    <property type="protein sequence ID" value="MEN3747489.1"/>
    <property type="molecule type" value="Genomic_DNA"/>
</dbReference>
<keyword evidence="2" id="KW-0472">Membrane</keyword>
<keyword evidence="2" id="KW-1133">Transmembrane helix</keyword>
<feature type="compositionally biased region" description="Pro residues" evidence="1">
    <location>
        <begin position="214"/>
        <end position="280"/>
    </location>
</feature>
<gene>
    <name evidence="4" type="ORF">TPR58_09940</name>
</gene>
<accession>A0ABV0B7B6</accession>
<feature type="chain" id="PRO_5045963591" evidence="3">
    <location>
        <begin position="45"/>
        <end position="448"/>
    </location>
</feature>
<dbReference type="Proteomes" id="UP001427805">
    <property type="component" value="Unassembled WGS sequence"/>
</dbReference>
<comment type="caution">
    <text evidence="4">The sequence shown here is derived from an EMBL/GenBank/DDBJ whole genome shotgun (WGS) entry which is preliminary data.</text>
</comment>
<dbReference type="RefSeq" id="WP_346246487.1">
    <property type="nucleotide sequence ID" value="NZ_JBDIZK010000005.1"/>
</dbReference>
<keyword evidence="2" id="KW-0812">Transmembrane</keyword>
<organism evidence="4 5">
    <name type="scientific">Sphingomonas rustica</name>
    <dbReference type="NCBI Taxonomy" id="3103142"/>
    <lineage>
        <taxon>Bacteria</taxon>
        <taxon>Pseudomonadati</taxon>
        <taxon>Pseudomonadota</taxon>
        <taxon>Alphaproteobacteria</taxon>
        <taxon>Sphingomonadales</taxon>
        <taxon>Sphingomonadaceae</taxon>
        <taxon>Sphingomonas</taxon>
    </lineage>
</organism>
<feature type="compositionally biased region" description="Pro residues" evidence="1">
    <location>
        <begin position="48"/>
        <end position="60"/>
    </location>
</feature>
<feature type="transmembrane region" description="Helical" evidence="2">
    <location>
        <begin position="177"/>
        <end position="198"/>
    </location>
</feature>
<evidence type="ECO:0000313" key="4">
    <source>
        <dbReference type="EMBL" id="MEN3747489.1"/>
    </source>
</evidence>
<sequence>MNDDRFAAEVQVRLPRAGHVSAGKYRIIGLASVSAMLLASPVSAQQDPPAPAPTPAPSRPPVVTLPGADNFNLRPSGAQPTAAPTPTVAPPVVRASPSPAARATPTPRATATPTPRATATPAAARTAPEPAAAATPAPVATPTPAIEAPVPTAAATPAAVPTAAVAAPAAEQGGFPWLWVLLGGVGLTAVGAGGWLLGRRGRAQDGDMLDEAPVPAPAPQPRPDPAPAPAPRPVPTPAPPADQPVPAAPRPSPPPGTVTLPPRAPQMAPPRQPAPRPQPALPQVAPEPIQSQLVVERLELGREGVIIDFQLLLNAPEGAQGARAAIAMISASADQDTQIAAYHARPPVGAAQGPFDLPRGEPRRLNGQIMLPSDRINVVQLGGRPMFVPIVIVDLRWNAGLSVRQHGADYMVGTEAAGGKLGPIWLDRQFEGVLATSRYVPKLPVAAA</sequence>
<evidence type="ECO:0000313" key="5">
    <source>
        <dbReference type="Proteomes" id="UP001427805"/>
    </source>
</evidence>
<feature type="region of interest" description="Disordered" evidence="1">
    <location>
        <begin position="206"/>
        <end position="285"/>
    </location>
</feature>
<feature type="signal peptide" evidence="3">
    <location>
        <begin position="1"/>
        <end position="44"/>
    </location>
</feature>
<keyword evidence="3" id="KW-0732">Signal</keyword>
<feature type="region of interest" description="Disordered" evidence="1">
    <location>
        <begin position="43"/>
        <end position="145"/>
    </location>
</feature>
<proteinExistence type="predicted"/>
<reference evidence="4 5" key="1">
    <citation type="submission" date="2024-05" db="EMBL/GenBank/DDBJ databases">
        <title>Sphingomonas sp. HF-S3 16S ribosomal RNA gene Genome sequencing and assembly.</title>
        <authorList>
            <person name="Lee H."/>
        </authorList>
    </citation>
    <scope>NUCLEOTIDE SEQUENCE [LARGE SCALE GENOMIC DNA]</scope>
    <source>
        <strain evidence="4 5">HF-S3</strain>
    </source>
</reference>
<evidence type="ECO:0000256" key="1">
    <source>
        <dbReference type="SAM" id="MobiDB-lite"/>
    </source>
</evidence>
<keyword evidence="5" id="KW-1185">Reference proteome</keyword>